<reference evidence="1 2" key="1">
    <citation type="submission" date="2014-06" db="EMBL/GenBank/DDBJ databases">
        <title>Genome evolution of avian class.</title>
        <authorList>
            <person name="Zhang G."/>
            <person name="Li C."/>
        </authorList>
    </citation>
    <scope>NUCLEOTIDE SEQUENCE [LARGE SCALE GENOMIC DNA]</scope>
    <source>
        <strain evidence="1">BGI_N305</strain>
    </source>
</reference>
<dbReference type="EMBL" id="KL676543">
    <property type="protein sequence ID" value="KFW87660.1"/>
    <property type="molecule type" value="Genomic_DNA"/>
</dbReference>
<dbReference type="Gene3D" id="1.10.287.210">
    <property type="match status" value="1"/>
</dbReference>
<dbReference type="OrthoDB" id="9838443at2759"/>
<feature type="non-terminal residue" evidence="1">
    <location>
        <position position="1"/>
    </location>
</feature>
<keyword evidence="2" id="KW-1185">Reference proteome</keyword>
<evidence type="ECO:0000313" key="2">
    <source>
        <dbReference type="Proteomes" id="UP000053258"/>
    </source>
</evidence>
<proteinExistence type="predicted"/>
<organism evidence="1 2">
    <name type="scientific">Manacus vitellinus</name>
    <name type="common">golden-collared manakin</name>
    <dbReference type="NCBI Taxonomy" id="328815"/>
    <lineage>
        <taxon>Eukaryota</taxon>
        <taxon>Metazoa</taxon>
        <taxon>Chordata</taxon>
        <taxon>Craniata</taxon>
        <taxon>Vertebrata</taxon>
        <taxon>Euteleostomi</taxon>
        <taxon>Archelosauria</taxon>
        <taxon>Archosauria</taxon>
        <taxon>Dinosauria</taxon>
        <taxon>Saurischia</taxon>
        <taxon>Theropoda</taxon>
        <taxon>Coelurosauria</taxon>
        <taxon>Aves</taxon>
        <taxon>Neognathae</taxon>
        <taxon>Neoaves</taxon>
        <taxon>Telluraves</taxon>
        <taxon>Australaves</taxon>
        <taxon>Passeriformes</taxon>
        <taxon>Pipridae</taxon>
        <taxon>Manacus</taxon>
    </lineage>
</organism>
<gene>
    <name evidence="1" type="ORF">N305_00004</name>
</gene>
<protein>
    <submittedName>
        <fullName evidence="1">Uncharacterized protein</fullName>
    </submittedName>
</protein>
<name>A0A093QMT4_9PASS</name>
<evidence type="ECO:0000313" key="1">
    <source>
        <dbReference type="EMBL" id="KFW87660.1"/>
    </source>
</evidence>
<accession>A0A093QMT4</accession>
<dbReference type="AlphaFoldDB" id="A0A093QMT4"/>
<dbReference type="Proteomes" id="UP000053258">
    <property type="component" value="Unassembled WGS sequence"/>
</dbReference>
<feature type="non-terminal residue" evidence="1">
    <location>
        <position position="46"/>
    </location>
</feature>
<sequence>LLLLAQRHGCEEFDGMCCMNLCDKSTSSHKSLQQLQDLRKKLMVND</sequence>